<reference evidence="3" key="2">
    <citation type="submission" date="2015-01" db="EMBL/GenBank/DDBJ databases">
        <title>Evolutionary Origins and Diversification of the Mycorrhizal Mutualists.</title>
        <authorList>
            <consortium name="DOE Joint Genome Institute"/>
            <consortium name="Mycorrhizal Genomics Consortium"/>
            <person name="Kohler A."/>
            <person name="Kuo A."/>
            <person name="Nagy L.G."/>
            <person name="Floudas D."/>
            <person name="Copeland A."/>
            <person name="Barry K.W."/>
            <person name="Cichocki N."/>
            <person name="Veneault-Fourrey C."/>
            <person name="LaButti K."/>
            <person name="Lindquist E.A."/>
            <person name="Lipzen A."/>
            <person name="Lundell T."/>
            <person name="Morin E."/>
            <person name="Murat C."/>
            <person name="Riley R."/>
            <person name="Ohm R."/>
            <person name="Sun H."/>
            <person name="Tunlid A."/>
            <person name="Henrissat B."/>
            <person name="Grigoriev I.V."/>
            <person name="Hibbett D.S."/>
            <person name="Martin F."/>
        </authorList>
    </citation>
    <scope>NUCLEOTIDE SEQUENCE [LARGE SCALE GENOMIC DNA]</scope>
    <source>
        <strain evidence="3">MAFF 305830</strain>
    </source>
</reference>
<organism evidence="2 3">
    <name type="scientific">Serendipita vermifera MAFF 305830</name>
    <dbReference type="NCBI Taxonomy" id="933852"/>
    <lineage>
        <taxon>Eukaryota</taxon>
        <taxon>Fungi</taxon>
        <taxon>Dikarya</taxon>
        <taxon>Basidiomycota</taxon>
        <taxon>Agaricomycotina</taxon>
        <taxon>Agaricomycetes</taxon>
        <taxon>Sebacinales</taxon>
        <taxon>Serendipitaceae</taxon>
        <taxon>Serendipita</taxon>
    </lineage>
</organism>
<feature type="compositionally biased region" description="Basic residues" evidence="1">
    <location>
        <begin position="1"/>
        <end position="24"/>
    </location>
</feature>
<name>A0A0C2WJM6_SERVB</name>
<protein>
    <submittedName>
        <fullName evidence="2">Uncharacterized protein</fullName>
    </submittedName>
</protein>
<dbReference type="AlphaFoldDB" id="A0A0C2WJM6"/>
<dbReference type="Proteomes" id="UP000054097">
    <property type="component" value="Unassembled WGS sequence"/>
</dbReference>
<evidence type="ECO:0000256" key="1">
    <source>
        <dbReference type="SAM" id="MobiDB-lite"/>
    </source>
</evidence>
<proteinExistence type="predicted"/>
<feature type="region of interest" description="Disordered" evidence="1">
    <location>
        <begin position="1"/>
        <end position="31"/>
    </location>
</feature>
<keyword evidence="3" id="KW-1185">Reference proteome</keyword>
<evidence type="ECO:0000313" key="3">
    <source>
        <dbReference type="Proteomes" id="UP000054097"/>
    </source>
</evidence>
<gene>
    <name evidence="2" type="ORF">M408DRAFT_181003</name>
</gene>
<dbReference type="HOGENOM" id="CLU_1971849_0_0_1"/>
<evidence type="ECO:0000313" key="2">
    <source>
        <dbReference type="EMBL" id="KIM26528.1"/>
    </source>
</evidence>
<reference evidence="2 3" key="1">
    <citation type="submission" date="2014-04" db="EMBL/GenBank/DDBJ databases">
        <authorList>
            <consortium name="DOE Joint Genome Institute"/>
            <person name="Kuo A."/>
            <person name="Zuccaro A."/>
            <person name="Kohler A."/>
            <person name="Nagy L.G."/>
            <person name="Floudas D."/>
            <person name="Copeland A."/>
            <person name="Barry K.W."/>
            <person name="Cichocki N."/>
            <person name="Veneault-Fourrey C."/>
            <person name="LaButti K."/>
            <person name="Lindquist E.A."/>
            <person name="Lipzen A."/>
            <person name="Lundell T."/>
            <person name="Morin E."/>
            <person name="Murat C."/>
            <person name="Sun H."/>
            <person name="Tunlid A."/>
            <person name="Henrissat B."/>
            <person name="Grigoriev I.V."/>
            <person name="Hibbett D.S."/>
            <person name="Martin F."/>
            <person name="Nordberg H.P."/>
            <person name="Cantor M.N."/>
            <person name="Hua S.X."/>
        </authorList>
    </citation>
    <scope>NUCLEOTIDE SEQUENCE [LARGE SCALE GENOMIC DNA]</scope>
    <source>
        <strain evidence="2 3">MAFF 305830</strain>
    </source>
</reference>
<dbReference type="EMBL" id="KN824305">
    <property type="protein sequence ID" value="KIM26528.1"/>
    <property type="molecule type" value="Genomic_DNA"/>
</dbReference>
<sequence>MGANTHRSRAANRKTRKERQKGGQKRSPGLGVSFRWVPAHHTARSEATGPTTIRRPILAEAEDSQLAHSFGVTGCPVNFFFTGSFYKTEFPFGFFSSFTPILNLLLPPPPTILLPFLPFLLLSASGF</sequence>
<accession>A0A0C2WJM6</accession>